<evidence type="ECO:0000256" key="5">
    <source>
        <dbReference type="ARBA" id="ARBA00022989"/>
    </source>
</evidence>
<name>A0A0B7GUL3_TREPH</name>
<feature type="domain" description="ABC transmembrane type-1" evidence="8">
    <location>
        <begin position="71"/>
        <end position="260"/>
    </location>
</feature>
<keyword evidence="3" id="KW-1003">Cell membrane</keyword>
<reference evidence="11" key="2">
    <citation type="submission" date="2015-01" db="EMBL/GenBank/DDBJ databases">
        <authorList>
            <person name="Manzoor Shahid"/>
            <person name="Zubair Saima"/>
        </authorList>
    </citation>
    <scope>NUCLEOTIDE SEQUENCE [LARGE SCALE GENOMIC DNA]</scope>
    <source>
        <strain evidence="11">V1</strain>
    </source>
</reference>
<dbReference type="SUPFAM" id="SSF161098">
    <property type="entry name" value="MetI-like"/>
    <property type="match status" value="1"/>
</dbReference>
<evidence type="ECO:0000256" key="1">
    <source>
        <dbReference type="ARBA" id="ARBA00004651"/>
    </source>
</evidence>
<evidence type="ECO:0000256" key="4">
    <source>
        <dbReference type="ARBA" id="ARBA00022692"/>
    </source>
</evidence>
<evidence type="ECO:0000256" key="2">
    <source>
        <dbReference type="ARBA" id="ARBA00022448"/>
    </source>
</evidence>
<dbReference type="EMBL" id="CP042817">
    <property type="protein sequence ID" value="QEJ98497.1"/>
    <property type="molecule type" value="Genomic_DNA"/>
</dbReference>
<dbReference type="Proteomes" id="UP000323594">
    <property type="component" value="Chromosome"/>
</dbReference>
<dbReference type="GeneID" id="57753736"/>
<comment type="similarity">
    <text evidence="7">Belongs to the binding-protein-dependent transport system permease family.</text>
</comment>
<feature type="transmembrane region" description="Helical" evidence="7">
    <location>
        <begin position="142"/>
        <end position="160"/>
    </location>
</feature>
<accession>A0A0B7GUL3</accession>
<evidence type="ECO:0000313" key="11">
    <source>
        <dbReference type="Proteomes" id="UP000042527"/>
    </source>
</evidence>
<gene>
    <name evidence="10" type="ORF">FUT82_11155</name>
    <name evidence="9" type="ORF">TPHV1_10318</name>
</gene>
<keyword evidence="2 7" id="KW-0813">Transport</keyword>
<dbReference type="GO" id="GO:0055085">
    <property type="term" value="P:transmembrane transport"/>
    <property type="evidence" value="ECO:0007669"/>
    <property type="project" value="InterPro"/>
</dbReference>
<dbReference type="PANTHER" id="PTHR43744:SF12">
    <property type="entry name" value="ABC TRANSPORTER PERMEASE PROTEIN MG189-RELATED"/>
    <property type="match status" value="1"/>
</dbReference>
<feature type="transmembrane region" description="Helical" evidence="7">
    <location>
        <begin position="181"/>
        <end position="206"/>
    </location>
</feature>
<feature type="transmembrane region" description="Helical" evidence="7">
    <location>
        <begin position="243"/>
        <end position="260"/>
    </location>
</feature>
<dbReference type="Pfam" id="PF00528">
    <property type="entry name" value="BPD_transp_1"/>
    <property type="match status" value="1"/>
</dbReference>
<reference evidence="9" key="1">
    <citation type="submission" date="2015-01" db="EMBL/GenBank/DDBJ databases">
        <authorList>
            <person name="Xiang T."/>
            <person name="Song Y."/>
            <person name="Huang L."/>
            <person name="Wang B."/>
            <person name="Wu P."/>
        </authorList>
    </citation>
    <scope>NUCLEOTIDE SEQUENCE [LARGE SCALE GENOMIC DNA]</scope>
    <source>
        <strain evidence="9">V1</strain>
    </source>
</reference>
<evidence type="ECO:0000256" key="7">
    <source>
        <dbReference type="RuleBase" id="RU363032"/>
    </source>
</evidence>
<keyword evidence="5 7" id="KW-1133">Transmembrane helix</keyword>
<dbReference type="Gene3D" id="1.10.3720.10">
    <property type="entry name" value="MetI-like"/>
    <property type="match status" value="1"/>
</dbReference>
<evidence type="ECO:0000256" key="3">
    <source>
        <dbReference type="ARBA" id="ARBA00022475"/>
    </source>
</evidence>
<evidence type="ECO:0000256" key="6">
    <source>
        <dbReference type="ARBA" id="ARBA00023136"/>
    </source>
</evidence>
<proteinExistence type="inferred from homology"/>
<dbReference type="Proteomes" id="UP000042527">
    <property type="component" value="Unassembled WGS sequence"/>
</dbReference>
<dbReference type="RefSeq" id="WP_002699212.1">
    <property type="nucleotide sequence ID" value="NZ_CDNC01000001.1"/>
</dbReference>
<dbReference type="OrthoDB" id="9773467at2"/>
<dbReference type="InterPro" id="IPR000515">
    <property type="entry name" value="MetI-like"/>
</dbReference>
<evidence type="ECO:0000313" key="9">
    <source>
        <dbReference type="EMBL" id="CEM60650.1"/>
    </source>
</evidence>
<evidence type="ECO:0000259" key="8">
    <source>
        <dbReference type="PROSITE" id="PS50928"/>
    </source>
</evidence>
<dbReference type="PROSITE" id="PS50928">
    <property type="entry name" value="ABC_TM1"/>
    <property type="match status" value="1"/>
</dbReference>
<dbReference type="GO" id="GO:0005886">
    <property type="term" value="C:plasma membrane"/>
    <property type="evidence" value="ECO:0007669"/>
    <property type="project" value="UniProtKB-SubCell"/>
</dbReference>
<evidence type="ECO:0000313" key="10">
    <source>
        <dbReference type="EMBL" id="QEJ98497.1"/>
    </source>
</evidence>
<dbReference type="AlphaFoldDB" id="A0A0B7GUL3"/>
<dbReference type="InterPro" id="IPR035906">
    <property type="entry name" value="MetI-like_sf"/>
</dbReference>
<keyword evidence="11" id="KW-1185">Reference proteome</keyword>
<comment type="subcellular location">
    <subcellularLocation>
        <location evidence="1 7">Cell membrane</location>
        <topology evidence="1 7">Multi-pass membrane protein</topology>
    </subcellularLocation>
</comment>
<dbReference type="EMBL" id="CDNC01000001">
    <property type="protein sequence ID" value="CEM60650.1"/>
    <property type="molecule type" value="Genomic_DNA"/>
</dbReference>
<protein>
    <submittedName>
        <fullName evidence="9">ABC transporter, permease protein</fullName>
    </submittedName>
    <submittedName>
        <fullName evidence="10">Carbohydrate ABC transporter permease</fullName>
    </submittedName>
</protein>
<keyword evidence="4 7" id="KW-0812">Transmembrane</keyword>
<evidence type="ECO:0000313" key="12">
    <source>
        <dbReference type="Proteomes" id="UP000323594"/>
    </source>
</evidence>
<feature type="transmembrane region" description="Helical" evidence="7">
    <location>
        <begin position="70"/>
        <end position="94"/>
    </location>
</feature>
<dbReference type="PANTHER" id="PTHR43744">
    <property type="entry name" value="ABC TRANSPORTER PERMEASE PROTEIN MG189-RELATED-RELATED"/>
    <property type="match status" value="1"/>
</dbReference>
<feature type="transmembrane region" description="Helical" evidence="7">
    <location>
        <begin position="12"/>
        <end position="32"/>
    </location>
</feature>
<keyword evidence="6 7" id="KW-0472">Membrane</keyword>
<sequence length="275" mass="30792">MIKQHAVKKTVIHLLLLLGIGAVITPFLWMIFTSFKTSGEAMRIPPVLFPSRLQFKSYKTTIAALPFARIYLNSIISTVVTVCAQILFCSMAAYAFARLHFFGKNILFIIMLAILMVPGQIFLVPQYMIILKIGMLDTIPALFLPNLFSAFGTFLLRQFFLALPRELEEAAIIDACSPLRIYASIMVPLIMPGVVVLIIFTAKFAWNDFMWPLIVNTKPEKMILGPALATLQGRYMNDLPGQMAGAVMAVFPIIILFFIFQKHFIEGIAHSGVKL</sequence>
<reference evidence="10 12" key="3">
    <citation type="submission" date="2019-08" db="EMBL/GenBank/DDBJ databases">
        <authorList>
            <person name="Kuhnert P."/>
        </authorList>
    </citation>
    <scope>NUCLEOTIDE SEQUENCE [LARGE SCALE GENOMIC DNA]</scope>
    <source>
        <strain evidence="10 12">B36.5</strain>
    </source>
</reference>
<dbReference type="CDD" id="cd06261">
    <property type="entry name" value="TM_PBP2"/>
    <property type="match status" value="1"/>
</dbReference>
<feature type="transmembrane region" description="Helical" evidence="7">
    <location>
        <begin position="106"/>
        <end position="130"/>
    </location>
</feature>
<organism evidence="9 11">
    <name type="scientific">Treponema phagedenis</name>
    <dbReference type="NCBI Taxonomy" id="162"/>
    <lineage>
        <taxon>Bacteria</taxon>
        <taxon>Pseudomonadati</taxon>
        <taxon>Spirochaetota</taxon>
        <taxon>Spirochaetia</taxon>
        <taxon>Spirochaetales</taxon>
        <taxon>Treponemataceae</taxon>
        <taxon>Treponema</taxon>
    </lineage>
</organism>